<keyword evidence="2" id="KW-1185">Reference proteome</keyword>
<evidence type="ECO:0000313" key="2">
    <source>
        <dbReference type="Proteomes" id="UP000799118"/>
    </source>
</evidence>
<proteinExistence type="predicted"/>
<gene>
    <name evidence="1" type="ORF">BT96DRAFT_998793</name>
</gene>
<dbReference type="EMBL" id="ML769556">
    <property type="protein sequence ID" value="KAE9394159.1"/>
    <property type="molecule type" value="Genomic_DNA"/>
</dbReference>
<dbReference type="Proteomes" id="UP000799118">
    <property type="component" value="Unassembled WGS sequence"/>
</dbReference>
<reference evidence="1" key="1">
    <citation type="journal article" date="2019" name="Environ. Microbiol.">
        <title>Fungal ecological strategies reflected in gene transcription - a case study of two litter decomposers.</title>
        <authorList>
            <person name="Barbi F."/>
            <person name="Kohler A."/>
            <person name="Barry K."/>
            <person name="Baskaran P."/>
            <person name="Daum C."/>
            <person name="Fauchery L."/>
            <person name="Ihrmark K."/>
            <person name="Kuo A."/>
            <person name="LaButti K."/>
            <person name="Lipzen A."/>
            <person name="Morin E."/>
            <person name="Grigoriev I.V."/>
            <person name="Henrissat B."/>
            <person name="Lindahl B."/>
            <person name="Martin F."/>
        </authorList>
    </citation>
    <scope>NUCLEOTIDE SEQUENCE</scope>
    <source>
        <strain evidence="1">JB14</strain>
    </source>
</reference>
<sequence length="277" mass="31811">MFVENTVSYDISCRSMGRYLDTDTVLYLEDCPVLTPSQCIYEGVSAGPYRDQLILQILHAGHRADVFDYVQAQRPNLWRRHQAAQHFGNQFLTTSFCIFTPQFSLLTFMAGYLDYWCSLDITGSAEHDSLTVQLETEFEDVERMVDCLIAEQQKCCLEIESELVPIKASIYSSLCHESASCGLILTDQLQAKLHGTAQEKAIVVREARERERARARTRARQCEHAAECELKGDKASRNGPHKWPQATYEADERRHLELRAQAEMYLLRQELGEFMQK</sequence>
<protein>
    <submittedName>
        <fullName evidence="1">Uncharacterized protein</fullName>
    </submittedName>
</protein>
<evidence type="ECO:0000313" key="1">
    <source>
        <dbReference type="EMBL" id="KAE9394159.1"/>
    </source>
</evidence>
<dbReference type="AlphaFoldDB" id="A0A6A4H7G5"/>
<name>A0A6A4H7G5_9AGAR</name>
<accession>A0A6A4H7G5</accession>
<organism evidence="1 2">
    <name type="scientific">Gymnopus androsaceus JB14</name>
    <dbReference type="NCBI Taxonomy" id="1447944"/>
    <lineage>
        <taxon>Eukaryota</taxon>
        <taxon>Fungi</taxon>
        <taxon>Dikarya</taxon>
        <taxon>Basidiomycota</taxon>
        <taxon>Agaricomycotina</taxon>
        <taxon>Agaricomycetes</taxon>
        <taxon>Agaricomycetidae</taxon>
        <taxon>Agaricales</taxon>
        <taxon>Marasmiineae</taxon>
        <taxon>Omphalotaceae</taxon>
        <taxon>Gymnopus</taxon>
    </lineage>
</organism>